<gene>
    <name evidence="1" type="ORF">GXP67_19585</name>
</gene>
<accession>A0A6C0GL00</accession>
<organism evidence="1 2">
    <name type="scientific">Rhodocytophaga rosea</name>
    <dbReference type="NCBI Taxonomy" id="2704465"/>
    <lineage>
        <taxon>Bacteria</taxon>
        <taxon>Pseudomonadati</taxon>
        <taxon>Bacteroidota</taxon>
        <taxon>Cytophagia</taxon>
        <taxon>Cytophagales</taxon>
        <taxon>Rhodocytophagaceae</taxon>
        <taxon>Rhodocytophaga</taxon>
    </lineage>
</organism>
<sequence length="107" mass="12322">MKTLLVLIMLDKIQATFTNLFTKLERETTLDRAASGRKIAIANNVKFGRPKGEVKSCEKFLSENKRMQQLLKEEYSIRNNSKIVGCSDKTVQKVKRLMINSQLLFKL</sequence>
<dbReference type="Proteomes" id="UP000480178">
    <property type="component" value="Chromosome"/>
</dbReference>
<evidence type="ECO:0000313" key="2">
    <source>
        <dbReference type="Proteomes" id="UP000480178"/>
    </source>
</evidence>
<name>A0A6C0GL00_9BACT</name>
<protein>
    <recommendedName>
        <fullName evidence="3">Recombinase family protein</fullName>
    </recommendedName>
</protein>
<evidence type="ECO:0008006" key="3">
    <source>
        <dbReference type="Google" id="ProtNLM"/>
    </source>
</evidence>
<dbReference type="EMBL" id="CP048222">
    <property type="protein sequence ID" value="QHT68688.1"/>
    <property type="molecule type" value="Genomic_DNA"/>
</dbReference>
<evidence type="ECO:0000313" key="1">
    <source>
        <dbReference type="EMBL" id="QHT68688.1"/>
    </source>
</evidence>
<keyword evidence="2" id="KW-1185">Reference proteome</keyword>
<dbReference type="AlphaFoldDB" id="A0A6C0GL00"/>
<proteinExistence type="predicted"/>
<reference evidence="1 2" key="1">
    <citation type="submission" date="2020-01" db="EMBL/GenBank/DDBJ databases">
        <authorList>
            <person name="Kim M.K."/>
        </authorList>
    </citation>
    <scope>NUCLEOTIDE SEQUENCE [LARGE SCALE GENOMIC DNA]</scope>
    <source>
        <strain evidence="1 2">172606-1</strain>
    </source>
</reference>
<dbReference type="KEGG" id="rhoz:GXP67_19585"/>
<dbReference type="RefSeq" id="WP_162444696.1">
    <property type="nucleotide sequence ID" value="NZ_CP048222.1"/>
</dbReference>